<name>A0ABQ3UF90_STRHY</name>
<proteinExistence type="predicted"/>
<protein>
    <recommendedName>
        <fullName evidence="3">Integrase</fullName>
    </recommendedName>
</protein>
<dbReference type="EMBL" id="BNEK01000007">
    <property type="protein sequence ID" value="GHJ34264.1"/>
    <property type="molecule type" value="Genomic_DNA"/>
</dbReference>
<evidence type="ECO:0008006" key="3">
    <source>
        <dbReference type="Google" id="ProtNLM"/>
    </source>
</evidence>
<accession>A0ABQ3UF90</accession>
<gene>
    <name evidence="1" type="ORF">TPA0910_86970</name>
</gene>
<evidence type="ECO:0000313" key="1">
    <source>
        <dbReference type="EMBL" id="GHJ34264.1"/>
    </source>
</evidence>
<sequence length="83" mass="9293">MAIPIVAPRSQSPSVPDDLVTYRVASALLRDSPYPASEHKVGRWVRRYHIRIWSAGAGKAHLVSFTDVVKAQRDEAIRLDRAI</sequence>
<comment type="caution">
    <text evidence="1">The sequence shown here is derived from an EMBL/GenBank/DDBJ whole genome shotgun (WGS) entry which is preliminary data.</text>
</comment>
<evidence type="ECO:0000313" key="2">
    <source>
        <dbReference type="Proteomes" id="UP001054854"/>
    </source>
</evidence>
<reference evidence="1" key="1">
    <citation type="submission" date="2024-05" db="EMBL/GenBank/DDBJ databases">
        <title>Whole genome shotgun sequence of Streptomyces hygroscopicus NBRC 113678.</title>
        <authorList>
            <person name="Komaki H."/>
            <person name="Tamura T."/>
        </authorList>
    </citation>
    <scope>NUCLEOTIDE SEQUENCE</scope>
    <source>
        <strain evidence="1">N11-34</strain>
    </source>
</reference>
<keyword evidence="2" id="KW-1185">Reference proteome</keyword>
<dbReference type="Proteomes" id="UP001054854">
    <property type="component" value="Unassembled WGS sequence"/>
</dbReference>
<organism evidence="1 2">
    <name type="scientific">Streptomyces hygroscopicus</name>
    <dbReference type="NCBI Taxonomy" id="1912"/>
    <lineage>
        <taxon>Bacteria</taxon>
        <taxon>Bacillati</taxon>
        <taxon>Actinomycetota</taxon>
        <taxon>Actinomycetes</taxon>
        <taxon>Kitasatosporales</taxon>
        <taxon>Streptomycetaceae</taxon>
        <taxon>Streptomyces</taxon>
        <taxon>Streptomyces violaceusniger group</taxon>
    </lineage>
</organism>